<organism evidence="2 3">
    <name type="scientific">Streblomastix strix</name>
    <dbReference type="NCBI Taxonomy" id="222440"/>
    <lineage>
        <taxon>Eukaryota</taxon>
        <taxon>Metamonada</taxon>
        <taxon>Preaxostyla</taxon>
        <taxon>Oxymonadida</taxon>
        <taxon>Streblomastigidae</taxon>
        <taxon>Streblomastix</taxon>
    </lineage>
</organism>
<dbReference type="AlphaFoldDB" id="A0A5J4V6G4"/>
<evidence type="ECO:0008006" key="4">
    <source>
        <dbReference type="Google" id="ProtNLM"/>
    </source>
</evidence>
<evidence type="ECO:0000256" key="1">
    <source>
        <dbReference type="SAM" id="MobiDB-lite"/>
    </source>
</evidence>
<dbReference type="EMBL" id="SNRW01009430">
    <property type="protein sequence ID" value="KAA6378012.1"/>
    <property type="molecule type" value="Genomic_DNA"/>
</dbReference>
<reference evidence="2 3" key="1">
    <citation type="submission" date="2019-03" db="EMBL/GenBank/DDBJ databases">
        <title>Single cell metagenomics reveals metabolic interactions within the superorganism composed of flagellate Streblomastix strix and complex community of Bacteroidetes bacteria on its surface.</title>
        <authorList>
            <person name="Treitli S.C."/>
            <person name="Kolisko M."/>
            <person name="Husnik F."/>
            <person name="Keeling P."/>
            <person name="Hampl V."/>
        </authorList>
    </citation>
    <scope>NUCLEOTIDE SEQUENCE [LARGE SCALE GENOMIC DNA]</scope>
    <source>
        <strain evidence="2">ST1C</strain>
    </source>
</reference>
<accession>A0A5J4V6G4</accession>
<name>A0A5J4V6G4_9EUKA</name>
<proteinExistence type="predicted"/>
<gene>
    <name evidence="2" type="ORF">EZS28_026461</name>
</gene>
<feature type="non-terminal residue" evidence="2">
    <location>
        <position position="1"/>
    </location>
</feature>
<evidence type="ECO:0000313" key="2">
    <source>
        <dbReference type="EMBL" id="KAA6378012.1"/>
    </source>
</evidence>
<feature type="region of interest" description="Disordered" evidence="1">
    <location>
        <begin position="803"/>
        <end position="825"/>
    </location>
</feature>
<comment type="caution">
    <text evidence="2">The sequence shown here is derived from an EMBL/GenBank/DDBJ whole genome shotgun (WGS) entry which is preliminary data.</text>
</comment>
<evidence type="ECO:0000313" key="3">
    <source>
        <dbReference type="Proteomes" id="UP000324800"/>
    </source>
</evidence>
<protein>
    <recommendedName>
        <fullName evidence="4">Peptidase S74 domain-containing protein</fullName>
    </recommendedName>
</protein>
<dbReference type="Proteomes" id="UP000324800">
    <property type="component" value="Unassembled WGS sequence"/>
</dbReference>
<sequence>ALIANLGDYAYSAESGTMWVFNEEFGWQNSNVTNPEDVVPKSMTVPKKDGQIGSIGEETAYAAGDHVHPLNTSTAKPLANSGTGSAGSASTYARSDHVHPEISNMLLNSIGSVQGYGNVITDLSIVDNEIAPQKNSTFVDIDSTQTILGEKTFQNNITATGYKIPNGTDQQLLLADGSNTSLANLVTTNTDQTITGSKIFKNNQLQIQNLNGNPLTVFNYNNNFLEQMLQGEELVLTMNSSQNKLYINYRSSYLTSQFPNVKAPQAFILNAGSSTSYAKLQCGNVHICPTNSSFDDGLRIARTVANTGSSSIHLGCSRTLTTGNVVGQWTIQSPISTYTNNPLGLIIVPASQAGDNTNGLQISSSCTKLTFNGSDILTAKQAADFNSIVSLKSYQHSSVDVTYWQCFATMTVPVSSESYGSTIDIFNTYTNDLFYQLKWNMRRDSSVYNIQFNATQYGTLQTDFMICADTPSPSPITLRFYMKQTSVVYNTQWNINVSNFSSINCRDKFILQENSNEYNITTDTLPTGTQFAKLAIQNKFINNGGIINGILQINSGISFWNQGIRISRSTSGSASGIHLGCDPNSTNGTLQDQWTIITTSTREFRIGVNQQTMNGQGLQISADGNILSFNGVQLSGTGQVNTFDSVIALDNNTWQWLPILQVNFPASGYFSVGFQLQVIGIDYVANVNDTYNQITGQSIQLFTRSQTVQGGTNTEPTGLFSISNEDHYRGYYQTNEEIQALIANAGDYAFSAESMTLWVYNEQYQWVNTNVDTPQEIIPKSTTVPQMDGVSGTIGEETSYAAGDHVHPMNTSTDKPLMNSGTGSAGTAASYARSDHVHPIDSNLMSNSILGVQGEGNAITEIQIYENQLILYKLATFIDTVSTQTITGAKTFTTPITVYEATASDLLTSGGYKSETNFVRTTNAIDETITGNKTFNNSVIAAGYKIPNGTGGQVLLANGESKAISDIVNDSVKKTGEELQVIQGTIRKKDDDEESIDCDYLTRKEITDNYVTVATD</sequence>